<accession>A0A518H9Z9</accession>
<dbReference type="Proteomes" id="UP000317835">
    <property type="component" value="Chromosome"/>
</dbReference>
<dbReference type="EMBL" id="CP036426">
    <property type="protein sequence ID" value="QDV37682.1"/>
    <property type="molecule type" value="Genomic_DNA"/>
</dbReference>
<dbReference type="OrthoDB" id="5070127at2"/>
<dbReference type="AlphaFoldDB" id="A0A518H9Z9"/>
<proteinExistence type="predicted"/>
<protein>
    <recommendedName>
        <fullName evidence="3">Apea-like HEPN domain-containing protein</fullName>
    </recommendedName>
</protein>
<sequence>MPDCYRSARWPWVIEKAIAENDRFAWDLEPFFRLQMAYMLLWCSIERFVSFKYHLGDRVAEKVFKLADDPAFIDALRSRVSGRREVYRSDDPGKKEVLDRDRPKKALGYYYQIRSNITHRGKTAVRDYEMLLGSLTELLDIFKAVLRSEFTPETETVVPPDEQLGLF</sequence>
<keyword evidence="2" id="KW-1185">Reference proteome</keyword>
<name>A0A518H9Z9_9BACT</name>
<evidence type="ECO:0000313" key="2">
    <source>
        <dbReference type="Proteomes" id="UP000317835"/>
    </source>
</evidence>
<evidence type="ECO:0000313" key="1">
    <source>
        <dbReference type="EMBL" id="QDV37682.1"/>
    </source>
</evidence>
<evidence type="ECO:0008006" key="3">
    <source>
        <dbReference type="Google" id="ProtNLM"/>
    </source>
</evidence>
<gene>
    <name evidence="1" type="ORF">ElP_56250</name>
</gene>
<reference evidence="1 2" key="1">
    <citation type="submission" date="2019-02" db="EMBL/GenBank/DDBJ databases">
        <title>Deep-cultivation of Planctomycetes and their phenomic and genomic characterization uncovers novel biology.</title>
        <authorList>
            <person name="Wiegand S."/>
            <person name="Jogler M."/>
            <person name="Boedeker C."/>
            <person name="Pinto D."/>
            <person name="Vollmers J."/>
            <person name="Rivas-Marin E."/>
            <person name="Kohn T."/>
            <person name="Peeters S.H."/>
            <person name="Heuer A."/>
            <person name="Rast P."/>
            <person name="Oberbeckmann S."/>
            <person name="Bunk B."/>
            <person name="Jeske O."/>
            <person name="Meyerdierks A."/>
            <person name="Storesund J.E."/>
            <person name="Kallscheuer N."/>
            <person name="Luecker S."/>
            <person name="Lage O.M."/>
            <person name="Pohl T."/>
            <person name="Merkel B.J."/>
            <person name="Hornburger P."/>
            <person name="Mueller R.-W."/>
            <person name="Bruemmer F."/>
            <person name="Labrenz M."/>
            <person name="Spormann A.M."/>
            <person name="Op den Camp H."/>
            <person name="Overmann J."/>
            <person name="Amann R."/>
            <person name="Jetten M.S.M."/>
            <person name="Mascher T."/>
            <person name="Medema M.H."/>
            <person name="Devos D.P."/>
            <person name="Kaster A.-K."/>
            <person name="Ovreas L."/>
            <person name="Rohde M."/>
            <person name="Galperin M.Y."/>
            <person name="Jogler C."/>
        </authorList>
    </citation>
    <scope>NUCLEOTIDE SEQUENCE [LARGE SCALE GENOMIC DNA]</scope>
    <source>
        <strain evidence="1 2">ElP</strain>
    </source>
</reference>
<dbReference type="KEGG" id="tpla:ElP_56250"/>
<dbReference type="RefSeq" id="WP_145275686.1">
    <property type="nucleotide sequence ID" value="NZ_CP036426.1"/>
</dbReference>
<organism evidence="1 2">
    <name type="scientific">Tautonia plasticadhaerens</name>
    <dbReference type="NCBI Taxonomy" id="2527974"/>
    <lineage>
        <taxon>Bacteria</taxon>
        <taxon>Pseudomonadati</taxon>
        <taxon>Planctomycetota</taxon>
        <taxon>Planctomycetia</taxon>
        <taxon>Isosphaerales</taxon>
        <taxon>Isosphaeraceae</taxon>
        <taxon>Tautonia</taxon>
    </lineage>
</organism>